<evidence type="ECO:0000313" key="3">
    <source>
        <dbReference type="Proteomes" id="UP000314294"/>
    </source>
</evidence>
<evidence type="ECO:0000313" key="2">
    <source>
        <dbReference type="EMBL" id="TNN66184.1"/>
    </source>
</evidence>
<keyword evidence="3" id="KW-1185">Reference proteome</keyword>
<sequence length="120" mass="13165">MIGQMVGGSATTAAPGQLPGEAPWLTTVPLPSGSMPEWNNSHGGSSDNSSSRLRFTRSIGPEARERSFDRVSPVRASPPKKTSERPTGVRPRRCEEFRFKIHNTGRCHSILSTLPRILPW</sequence>
<comment type="caution">
    <text evidence="2">The sequence shown here is derived from an EMBL/GenBank/DDBJ whole genome shotgun (WGS) entry which is preliminary data.</text>
</comment>
<proteinExistence type="predicted"/>
<feature type="region of interest" description="Disordered" evidence="1">
    <location>
        <begin position="1"/>
        <end position="92"/>
    </location>
</feature>
<feature type="compositionally biased region" description="Low complexity" evidence="1">
    <location>
        <begin position="39"/>
        <end position="51"/>
    </location>
</feature>
<name>A0A4Z2HML5_9TELE</name>
<evidence type="ECO:0000256" key="1">
    <source>
        <dbReference type="SAM" id="MobiDB-lite"/>
    </source>
</evidence>
<accession>A0A4Z2HML5</accession>
<gene>
    <name evidence="2" type="ORF">EYF80_023662</name>
</gene>
<dbReference type="Proteomes" id="UP000314294">
    <property type="component" value="Unassembled WGS sequence"/>
</dbReference>
<reference evidence="2 3" key="1">
    <citation type="submission" date="2019-03" db="EMBL/GenBank/DDBJ databases">
        <title>First draft genome of Liparis tanakae, snailfish: a comprehensive survey of snailfish specific genes.</title>
        <authorList>
            <person name="Kim W."/>
            <person name="Song I."/>
            <person name="Jeong J.-H."/>
            <person name="Kim D."/>
            <person name="Kim S."/>
            <person name="Ryu S."/>
            <person name="Song J.Y."/>
            <person name="Lee S.K."/>
        </authorList>
    </citation>
    <scope>NUCLEOTIDE SEQUENCE [LARGE SCALE GENOMIC DNA]</scope>
    <source>
        <tissue evidence="2">Muscle</tissue>
    </source>
</reference>
<dbReference type="EMBL" id="SRLO01000224">
    <property type="protein sequence ID" value="TNN66184.1"/>
    <property type="molecule type" value="Genomic_DNA"/>
</dbReference>
<organism evidence="2 3">
    <name type="scientific">Liparis tanakae</name>
    <name type="common">Tanaka's snailfish</name>
    <dbReference type="NCBI Taxonomy" id="230148"/>
    <lineage>
        <taxon>Eukaryota</taxon>
        <taxon>Metazoa</taxon>
        <taxon>Chordata</taxon>
        <taxon>Craniata</taxon>
        <taxon>Vertebrata</taxon>
        <taxon>Euteleostomi</taxon>
        <taxon>Actinopterygii</taxon>
        <taxon>Neopterygii</taxon>
        <taxon>Teleostei</taxon>
        <taxon>Neoteleostei</taxon>
        <taxon>Acanthomorphata</taxon>
        <taxon>Eupercaria</taxon>
        <taxon>Perciformes</taxon>
        <taxon>Cottioidei</taxon>
        <taxon>Cottales</taxon>
        <taxon>Liparidae</taxon>
        <taxon>Liparis</taxon>
    </lineage>
</organism>
<protein>
    <submittedName>
        <fullName evidence="2">Uncharacterized protein</fullName>
    </submittedName>
</protein>
<dbReference type="AlphaFoldDB" id="A0A4Z2HML5"/>